<feature type="region of interest" description="Disordered" evidence="1">
    <location>
        <begin position="218"/>
        <end position="238"/>
    </location>
</feature>
<evidence type="ECO:0000313" key="3">
    <source>
        <dbReference type="Proteomes" id="UP001321542"/>
    </source>
</evidence>
<evidence type="ECO:0000313" key="2">
    <source>
        <dbReference type="EMBL" id="BBC35364.1"/>
    </source>
</evidence>
<dbReference type="EMBL" id="AP018448">
    <property type="protein sequence ID" value="BBC35364.1"/>
    <property type="molecule type" value="Genomic_DNA"/>
</dbReference>
<evidence type="ECO:0000256" key="1">
    <source>
        <dbReference type="SAM" id="MobiDB-lite"/>
    </source>
</evidence>
<dbReference type="Proteomes" id="UP001321542">
    <property type="component" value="Chromosome"/>
</dbReference>
<gene>
    <name evidence="2" type="ORF">SGFS_066580</name>
</gene>
<protein>
    <submittedName>
        <fullName evidence="2">Uncharacterized protein</fullName>
    </submittedName>
</protein>
<reference evidence="2 3" key="1">
    <citation type="journal article" date="2010" name="ChemBioChem">
        <title>Cloning and characterization of the biosynthetic gene cluster of 16-membered macrolide antibiotic FD-891: involvement of a dual functional cytochrome P450 monooxygenase catalyzing epoxidation and hydroxylation.</title>
        <authorList>
            <person name="Kudo F."/>
            <person name="Motegi A."/>
            <person name="Mizoue K."/>
            <person name="Eguchi T."/>
        </authorList>
    </citation>
    <scope>NUCLEOTIDE SEQUENCE [LARGE SCALE GENOMIC DNA]</scope>
    <source>
        <strain evidence="2 3">A-8890</strain>
    </source>
</reference>
<accession>A0ABN5VPS6</accession>
<proteinExistence type="predicted"/>
<name>A0ABN5VPS6_9ACTN</name>
<sequence length="238" mass="26918">MAKQELKGLKAAASRTDRQSMIRFAAALHDHGCTDREVVRRCYGVEFPDEFFLFARTDPEALEFEFVDSGCLVWDLAVPMRTGDPRWEPGPMWGVEMRAFAVDPGLIPLTALGHHGRYGRSLLCYHSGELAAGRSTVFGLSDRSRREYLPAFGPDARPEPCGPSLLAVLHEHESDKVRMVQAQADDPMNHTGFGAVTSDQVEERREWVRLIEDMQRRLATPERPRPTDRISRDTRRGL</sequence>
<organism evidence="2 3">
    <name type="scientific">Streptomyces graminofaciens</name>
    <dbReference type="NCBI Taxonomy" id="68212"/>
    <lineage>
        <taxon>Bacteria</taxon>
        <taxon>Bacillati</taxon>
        <taxon>Actinomycetota</taxon>
        <taxon>Actinomycetes</taxon>
        <taxon>Kitasatosporales</taxon>
        <taxon>Streptomycetaceae</taxon>
        <taxon>Streptomyces</taxon>
    </lineage>
</organism>
<keyword evidence="3" id="KW-1185">Reference proteome</keyword>
<dbReference type="RefSeq" id="WP_286255594.1">
    <property type="nucleotide sequence ID" value="NZ_AP018448.1"/>
</dbReference>
<reference evidence="2 3" key="2">
    <citation type="journal article" date="2023" name="ChemBioChem">
        <title>Acyltransferase Domain Exchange between Two Independent Type I Polyketide Synthases in the Same Producer Strain of Macrolide Antibiotics.</title>
        <authorList>
            <person name="Kudo F."/>
            <person name="Kishikawa K."/>
            <person name="Tsuboi K."/>
            <person name="Kido T."/>
            <person name="Usui T."/>
            <person name="Hashimoto J."/>
            <person name="Shin-Ya K."/>
            <person name="Miyanaga A."/>
            <person name="Eguchi T."/>
        </authorList>
    </citation>
    <scope>NUCLEOTIDE SEQUENCE [LARGE SCALE GENOMIC DNA]</scope>
    <source>
        <strain evidence="2 3">A-8890</strain>
    </source>
</reference>